<name>A0A2G7FQ15_9EURO</name>
<organism evidence="12 13">
    <name type="scientific">Aspergillus arachidicola</name>
    <dbReference type="NCBI Taxonomy" id="656916"/>
    <lineage>
        <taxon>Eukaryota</taxon>
        <taxon>Fungi</taxon>
        <taxon>Dikarya</taxon>
        <taxon>Ascomycota</taxon>
        <taxon>Pezizomycotina</taxon>
        <taxon>Eurotiomycetes</taxon>
        <taxon>Eurotiomycetidae</taxon>
        <taxon>Eurotiales</taxon>
        <taxon>Aspergillaceae</taxon>
        <taxon>Aspergillus</taxon>
        <taxon>Aspergillus subgen. Circumdati</taxon>
    </lineage>
</organism>
<evidence type="ECO:0000256" key="8">
    <source>
        <dbReference type="ARBA" id="ARBA00023136"/>
    </source>
</evidence>
<dbReference type="GO" id="GO:0005794">
    <property type="term" value="C:Golgi apparatus"/>
    <property type="evidence" value="ECO:0007669"/>
    <property type="project" value="TreeGrafter"/>
</dbReference>
<keyword evidence="3" id="KW-0328">Glycosyltransferase</keyword>
<evidence type="ECO:0000256" key="1">
    <source>
        <dbReference type="ARBA" id="ARBA00004606"/>
    </source>
</evidence>
<dbReference type="PANTHER" id="PTHR31392:SF1">
    <property type="entry name" value="ALPHA-1,3-MANNOSYLTRANSFERASE MNN1-RELATED"/>
    <property type="match status" value="1"/>
</dbReference>
<evidence type="ECO:0000256" key="4">
    <source>
        <dbReference type="ARBA" id="ARBA00022679"/>
    </source>
</evidence>
<dbReference type="InterPro" id="IPR022751">
    <property type="entry name" value="Alpha_mannosyltransferase"/>
</dbReference>
<keyword evidence="5 11" id="KW-0812">Transmembrane</keyword>
<gene>
    <name evidence="12" type="ORF">AARAC_002234</name>
</gene>
<dbReference type="InterPro" id="IPR029044">
    <property type="entry name" value="Nucleotide-diphossugar_trans"/>
</dbReference>
<keyword evidence="9" id="KW-0325">Glycoprotein</keyword>
<keyword evidence="13" id="KW-1185">Reference proteome</keyword>
<keyword evidence="7 11" id="KW-1133">Transmembrane helix</keyword>
<sequence length="1056" mass="117879">MDQRLGQINIDQDFKRPGQHSDQRKRSVADRLPLGKYPSQSETPIVIHDLDDSTQKQDHVCRWGIGWKTTLILCGSFSLALALAVTHALVFHYLDGKLENDPNIPSQTHVTAASTIVANIIGFCIRICLAAAFTQYFWHLVRVSPMRLETLEFLYNMRGSPTSFFSMTVLQKGWLLAIITMVLWAVPIAMSFPSSSMTVTSTTTTHEVSQTQVPGMNLSETWGGNTTIMKDKELALFVPNNWRDENDTDYVEVLRAEQMTLAAMGLQIKPVIYQLSTATIVNGEPLKMSSPCGMNCSYELSFDGPYLSCNNTDLDKVSPQFNSSTASIYALESNWTVTPNANPKFNPLLKNFQIKNAEVYYWVRNDSADTVRFEYTSHVLTCSARRAKYHVVQRFHNGEQSSTVTMGEVHDLMPMDEKFYFSKNNMTQAVVDTIRDRNIMALIMAMTKGISGNVAALVTGLESNVPVRKLTGSTVVQDNLLVQSTRLFNGFSDTWEGTITAWYSLFTVNEEILNSMLANITLSAINHFQLWPTSANVTRQDLRTQYVWSRPLNLLLPYFLSLGVALPLAALGYWSLRQNGVPATDNGFLQVAMTTRGNNKFDQLAMGGCLGGNHNESAELKTSSYVDTNNTTKNGSPIASDAILVNHLAQYFIDYPLQQPYKGQFGELGQRSRVLRDWLTLADQSTESTSKNLLLNATERVAVSLYPFLGKPKWQNATQEPVSDLRASFEPGSAGVVIPTSNNTLRFAAHLIGTMRSVLNSTLPIQIVYAGDEDLSPDDRARLASTVDSGPPLEFLDILTVFDDSTLHLQTGGWAIKAFAALGSRFERVILADADAVFSNLRRSCSTMKHLYELGPYCSTTDSSGNKSLVWTEDYAEEGDSGLVVLDKSRTDILVALFHICWQNSYDVRKEVTYKMTYGDKETWWLGLELTGASYEFSGHYGGIVGWDKVDSRGRHKVCSFVIAHVDAKDRLLWYNGSLLKNKGKSSMVNEYEVPTNWMIDAEWEKGARKEDMSCMKGGESRNLTQYELNIMERSIELAKNLDAMLNTAPDGTENT</sequence>
<dbReference type="GO" id="GO:0000033">
    <property type="term" value="F:alpha-1,3-mannosyltransferase activity"/>
    <property type="evidence" value="ECO:0007669"/>
    <property type="project" value="TreeGrafter"/>
</dbReference>
<evidence type="ECO:0000256" key="3">
    <source>
        <dbReference type="ARBA" id="ARBA00022676"/>
    </source>
</evidence>
<dbReference type="PANTHER" id="PTHR31392">
    <property type="entry name" value="ALPHA-1,3-MANNOSYLTRANSFERASE MNN1-RELATED"/>
    <property type="match status" value="1"/>
</dbReference>
<reference evidence="12 13" key="1">
    <citation type="submission" date="2017-05" db="EMBL/GenBank/DDBJ databases">
        <title>Genome sequence for an aflatoxigenic pathogen of Argentinian peanut, Aspergillus arachidicola.</title>
        <authorList>
            <person name="Moore G."/>
            <person name="Beltz S.B."/>
            <person name="Mack B.M."/>
        </authorList>
    </citation>
    <scope>NUCLEOTIDE SEQUENCE [LARGE SCALE GENOMIC DNA]</scope>
    <source>
        <strain evidence="12 13">CBS 117610</strain>
    </source>
</reference>
<dbReference type="GO" id="GO:0006493">
    <property type="term" value="P:protein O-linked glycosylation"/>
    <property type="evidence" value="ECO:0007669"/>
    <property type="project" value="TreeGrafter"/>
</dbReference>
<evidence type="ECO:0000256" key="6">
    <source>
        <dbReference type="ARBA" id="ARBA00022968"/>
    </source>
</evidence>
<dbReference type="Pfam" id="PF11051">
    <property type="entry name" value="Mannosyl_trans3"/>
    <property type="match status" value="2"/>
</dbReference>
<dbReference type="SUPFAM" id="SSF53448">
    <property type="entry name" value="Nucleotide-diphospho-sugar transferases"/>
    <property type="match status" value="1"/>
</dbReference>
<feature type="compositionally biased region" description="Basic and acidic residues" evidence="10">
    <location>
        <begin position="12"/>
        <end position="29"/>
    </location>
</feature>
<accession>A0A2G7FQ15</accession>
<feature type="region of interest" description="Disordered" evidence="10">
    <location>
        <begin position="1"/>
        <end position="40"/>
    </location>
</feature>
<comment type="caution">
    <text evidence="12">The sequence shown here is derived from an EMBL/GenBank/DDBJ whole genome shotgun (WGS) entry which is preliminary data.</text>
</comment>
<evidence type="ECO:0000256" key="5">
    <source>
        <dbReference type="ARBA" id="ARBA00022692"/>
    </source>
</evidence>
<evidence type="ECO:0000256" key="11">
    <source>
        <dbReference type="SAM" id="Phobius"/>
    </source>
</evidence>
<evidence type="ECO:0000313" key="13">
    <source>
        <dbReference type="Proteomes" id="UP000231358"/>
    </source>
</evidence>
<evidence type="ECO:0000256" key="2">
    <source>
        <dbReference type="ARBA" id="ARBA00009105"/>
    </source>
</evidence>
<evidence type="ECO:0000256" key="9">
    <source>
        <dbReference type="ARBA" id="ARBA00023180"/>
    </source>
</evidence>
<dbReference type="GO" id="GO:0016020">
    <property type="term" value="C:membrane"/>
    <property type="evidence" value="ECO:0007669"/>
    <property type="project" value="UniProtKB-SubCell"/>
</dbReference>
<feature type="transmembrane region" description="Helical" evidence="11">
    <location>
        <begin position="71"/>
        <end position="94"/>
    </location>
</feature>
<keyword evidence="4" id="KW-0808">Transferase</keyword>
<keyword evidence="8 11" id="KW-0472">Membrane</keyword>
<keyword evidence="6" id="KW-0735">Signal-anchor</keyword>
<comment type="similarity">
    <text evidence="2">Belongs to the MNN1/MNT family.</text>
</comment>
<dbReference type="EMBL" id="NEXV01000532">
    <property type="protein sequence ID" value="PIG81911.1"/>
    <property type="molecule type" value="Genomic_DNA"/>
</dbReference>
<protein>
    <submittedName>
        <fullName evidence="12">Uncharacterized protein</fullName>
    </submittedName>
</protein>
<proteinExistence type="inferred from homology"/>
<feature type="transmembrane region" description="Helical" evidence="11">
    <location>
        <begin position="114"/>
        <end position="138"/>
    </location>
</feature>
<evidence type="ECO:0000313" key="12">
    <source>
        <dbReference type="EMBL" id="PIG81911.1"/>
    </source>
</evidence>
<evidence type="ECO:0000256" key="10">
    <source>
        <dbReference type="SAM" id="MobiDB-lite"/>
    </source>
</evidence>
<dbReference type="AlphaFoldDB" id="A0A2G7FQ15"/>
<dbReference type="Proteomes" id="UP000231358">
    <property type="component" value="Unassembled WGS sequence"/>
</dbReference>
<evidence type="ECO:0000256" key="7">
    <source>
        <dbReference type="ARBA" id="ARBA00022989"/>
    </source>
</evidence>
<feature type="transmembrane region" description="Helical" evidence="11">
    <location>
        <begin position="173"/>
        <end position="192"/>
    </location>
</feature>
<comment type="subcellular location">
    <subcellularLocation>
        <location evidence="1">Membrane</location>
        <topology evidence="1">Single-pass type II membrane protein</topology>
    </subcellularLocation>
</comment>
<dbReference type="STRING" id="656916.A0A2G7FQ15"/>